<evidence type="ECO:0000313" key="1">
    <source>
        <dbReference type="EMBL" id="VDN34990.1"/>
    </source>
</evidence>
<accession>A0A183EG72</accession>
<reference evidence="3" key="1">
    <citation type="submission" date="2016-06" db="UniProtKB">
        <authorList>
            <consortium name="WormBaseParasite"/>
        </authorList>
    </citation>
    <scope>IDENTIFICATION</scope>
</reference>
<dbReference type="Proteomes" id="UP000271098">
    <property type="component" value="Unassembled WGS sequence"/>
</dbReference>
<sequence>MFLIYDCIRAWVEDETNYTLSEQGYAQILATTTPKEQYTGTFMQYSLWIASRRCTGSVSKLVQSERFLMMVPRQSPLIRPKKEQS</sequence>
<dbReference type="AlphaFoldDB" id="A0A183EG72"/>
<evidence type="ECO:0000313" key="2">
    <source>
        <dbReference type="Proteomes" id="UP000271098"/>
    </source>
</evidence>
<dbReference type="EMBL" id="UYRT01089495">
    <property type="protein sequence ID" value="VDN34990.1"/>
    <property type="molecule type" value="Genomic_DNA"/>
</dbReference>
<name>A0A183EG72_9BILA</name>
<organism evidence="3">
    <name type="scientific">Gongylonema pulchrum</name>
    <dbReference type="NCBI Taxonomy" id="637853"/>
    <lineage>
        <taxon>Eukaryota</taxon>
        <taxon>Metazoa</taxon>
        <taxon>Ecdysozoa</taxon>
        <taxon>Nematoda</taxon>
        <taxon>Chromadorea</taxon>
        <taxon>Rhabditida</taxon>
        <taxon>Spirurina</taxon>
        <taxon>Spiruromorpha</taxon>
        <taxon>Spiruroidea</taxon>
        <taxon>Gongylonematidae</taxon>
        <taxon>Gongylonema</taxon>
    </lineage>
</organism>
<keyword evidence="2" id="KW-1185">Reference proteome</keyword>
<protein>
    <submittedName>
        <fullName evidence="3">Transposase</fullName>
    </submittedName>
</protein>
<evidence type="ECO:0000313" key="3">
    <source>
        <dbReference type="WBParaSite" id="GPUH_0001998801-mRNA-1"/>
    </source>
</evidence>
<gene>
    <name evidence="1" type="ORF">GPUH_LOCUS19961</name>
</gene>
<reference evidence="1 2" key="2">
    <citation type="submission" date="2018-11" db="EMBL/GenBank/DDBJ databases">
        <authorList>
            <consortium name="Pathogen Informatics"/>
        </authorList>
    </citation>
    <scope>NUCLEOTIDE SEQUENCE [LARGE SCALE GENOMIC DNA]</scope>
</reference>
<proteinExistence type="predicted"/>
<dbReference type="WBParaSite" id="GPUH_0001998801-mRNA-1">
    <property type="protein sequence ID" value="GPUH_0001998801-mRNA-1"/>
    <property type="gene ID" value="GPUH_0001998801"/>
</dbReference>